<protein>
    <recommendedName>
        <fullName evidence="3">Fumarylacetoacetase-like C-terminal domain-containing protein</fullName>
    </recommendedName>
</protein>
<dbReference type="InterPro" id="IPR011234">
    <property type="entry name" value="Fumarylacetoacetase-like_C"/>
</dbReference>
<keyword evidence="1" id="KW-0479">Metal-binding</keyword>
<organism evidence="4 5">
    <name type="scientific">Azospirillum oleiclasticum</name>
    <dbReference type="NCBI Taxonomy" id="2735135"/>
    <lineage>
        <taxon>Bacteria</taxon>
        <taxon>Pseudomonadati</taxon>
        <taxon>Pseudomonadota</taxon>
        <taxon>Alphaproteobacteria</taxon>
        <taxon>Rhodospirillales</taxon>
        <taxon>Azospirillaceae</taxon>
        <taxon>Azospirillum</taxon>
    </lineage>
</organism>
<name>A0ABX2TKS9_9PROT</name>
<evidence type="ECO:0000256" key="1">
    <source>
        <dbReference type="ARBA" id="ARBA00022723"/>
    </source>
</evidence>
<evidence type="ECO:0000313" key="4">
    <source>
        <dbReference type="EMBL" id="NYZ24898.1"/>
    </source>
</evidence>
<dbReference type="EMBL" id="JABFDB010000047">
    <property type="protein sequence ID" value="NYZ24898.1"/>
    <property type="molecule type" value="Genomic_DNA"/>
</dbReference>
<dbReference type="SUPFAM" id="SSF56529">
    <property type="entry name" value="FAH"/>
    <property type="match status" value="1"/>
</dbReference>
<keyword evidence="5" id="KW-1185">Reference proteome</keyword>
<comment type="caution">
    <text evidence="4">The sequence shown here is derived from an EMBL/GenBank/DDBJ whole genome shotgun (WGS) entry which is preliminary data.</text>
</comment>
<dbReference type="Proteomes" id="UP000584642">
    <property type="component" value="Unassembled WGS sequence"/>
</dbReference>
<dbReference type="InterPro" id="IPR036663">
    <property type="entry name" value="Fumarylacetoacetase_C_sf"/>
</dbReference>
<evidence type="ECO:0000313" key="5">
    <source>
        <dbReference type="Proteomes" id="UP000584642"/>
    </source>
</evidence>
<dbReference type="Gene3D" id="3.90.850.10">
    <property type="entry name" value="Fumarylacetoacetase-like, C-terminal domain"/>
    <property type="match status" value="1"/>
</dbReference>
<dbReference type="RefSeq" id="WP_180286673.1">
    <property type="nucleotide sequence ID" value="NZ_JABFDB010000047.1"/>
</dbReference>
<accession>A0ABX2TKS9</accession>
<evidence type="ECO:0000256" key="2">
    <source>
        <dbReference type="SAM" id="MobiDB-lite"/>
    </source>
</evidence>
<dbReference type="Pfam" id="PF01557">
    <property type="entry name" value="FAA_hydrolase"/>
    <property type="match status" value="1"/>
</dbReference>
<evidence type="ECO:0000259" key="3">
    <source>
        <dbReference type="Pfam" id="PF01557"/>
    </source>
</evidence>
<feature type="region of interest" description="Disordered" evidence="2">
    <location>
        <begin position="99"/>
        <end position="134"/>
    </location>
</feature>
<gene>
    <name evidence="4" type="ORF">HND93_34785</name>
</gene>
<dbReference type="PANTHER" id="PTHR11820">
    <property type="entry name" value="ACYLPYRUVASE"/>
    <property type="match status" value="1"/>
</dbReference>
<sequence length="134" mass="13927">MPLAVFSRGNGVLRLGKVIGDARQRARTSRPIHNIREQISHPSQMMTLKPGDILATGTPSGVGVAKVPPAFLPPGDVMRVVIPGPGHSENRVVTEAQPVGAGVSPSAPAIVGSRPLPLPGRRPEAPRTCSGNAR</sequence>
<proteinExistence type="predicted"/>
<reference evidence="4 5" key="1">
    <citation type="submission" date="2020-05" db="EMBL/GenBank/DDBJ databases">
        <title>Azospirillum oleiclasticum sp. nov, a nitrogen-fixing and heavy crude oil-emulsifying bacterium isolated from the crude oil of Yumen Oilfield.</title>
        <authorList>
            <person name="Wu D."/>
            <person name="Cai M."/>
            <person name="Zhang X."/>
        </authorList>
    </citation>
    <scope>NUCLEOTIDE SEQUENCE [LARGE SCALE GENOMIC DNA]</scope>
    <source>
        <strain evidence="4 5">ROY-1-1-2</strain>
    </source>
</reference>
<feature type="domain" description="Fumarylacetoacetase-like C-terminal" evidence="3">
    <location>
        <begin position="20"/>
        <end position="93"/>
    </location>
</feature>